<evidence type="ECO:0000313" key="4">
    <source>
        <dbReference type="Proteomes" id="UP000827549"/>
    </source>
</evidence>
<organism evidence="3 4">
    <name type="scientific">Vanrija pseudolonga</name>
    <dbReference type="NCBI Taxonomy" id="143232"/>
    <lineage>
        <taxon>Eukaryota</taxon>
        <taxon>Fungi</taxon>
        <taxon>Dikarya</taxon>
        <taxon>Basidiomycota</taxon>
        <taxon>Agaricomycotina</taxon>
        <taxon>Tremellomycetes</taxon>
        <taxon>Trichosporonales</taxon>
        <taxon>Trichosporonaceae</taxon>
        <taxon>Vanrija</taxon>
    </lineage>
</organism>
<feature type="chain" id="PRO_5042266942" evidence="2">
    <location>
        <begin position="20"/>
        <end position="359"/>
    </location>
</feature>
<keyword evidence="1" id="KW-1133">Transmembrane helix</keyword>
<dbReference type="RefSeq" id="XP_062628202.1">
    <property type="nucleotide sequence ID" value="XM_062772218.1"/>
</dbReference>
<keyword evidence="1" id="KW-0472">Membrane</keyword>
<dbReference type="GeneID" id="87808899"/>
<dbReference type="EMBL" id="CP086717">
    <property type="protein sequence ID" value="WOO82170.1"/>
    <property type="molecule type" value="Genomic_DNA"/>
</dbReference>
<accession>A0AAF1BLF8</accession>
<dbReference type="AlphaFoldDB" id="A0AAF1BLF8"/>
<proteinExistence type="predicted"/>
<evidence type="ECO:0000256" key="1">
    <source>
        <dbReference type="SAM" id="Phobius"/>
    </source>
</evidence>
<keyword evidence="1" id="KW-0812">Transmembrane</keyword>
<gene>
    <name evidence="3" type="ORF">LOC62_04G005671</name>
</gene>
<name>A0AAF1BLF8_9TREE</name>
<dbReference type="Proteomes" id="UP000827549">
    <property type="component" value="Chromosome 4"/>
</dbReference>
<feature type="signal peptide" evidence="2">
    <location>
        <begin position="1"/>
        <end position="19"/>
    </location>
</feature>
<evidence type="ECO:0000313" key="3">
    <source>
        <dbReference type="EMBL" id="WOO82170.1"/>
    </source>
</evidence>
<evidence type="ECO:0000256" key="2">
    <source>
        <dbReference type="SAM" id="SignalP"/>
    </source>
</evidence>
<keyword evidence="2" id="KW-0732">Signal</keyword>
<sequence>MVTTRMVLAALVAASGALAGKGVWGDTCSQANNKLDASTWALSTDCSVSTYCDDTGHCVPKGCRQDLYPLGYSNYSFAQLPPMCPQGQFCPDEGDRCLEQSPLGGPCQKDRDDQCQPPPNSKELAGYLNVNGSICLNFTCYYADAQVGQSCVTENTLYTGTNDAGTTFAYIVSRDNCRNGYYCDGTQNQCMKGKNRRAACSGNKECISYNCQPNGTCGKAADEPLHTPAWVYAIVGIAIVALIVGVMTGLWFLHKRSREEHQVMLEQYYNEQIAYRQSIMSMSHAKNSLLSLPQGTTPDAARASLFGNEDSAGYSTAINPVPPNMQREVSAGYSDENSVLMMDRGHGGGLSALGSRFRR</sequence>
<protein>
    <submittedName>
        <fullName evidence="3">Uncharacterized protein</fullName>
    </submittedName>
</protein>
<reference evidence="3" key="1">
    <citation type="submission" date="2023-10" db="EMBL/GenBank/DDBJ databases">
        <authorList>
            <person name="Noh H."/>
        </authorList>
    </citation>
    <scope>NUCLEOTIDE SEQUENCE</scope>
    <source>
        <strain evidence="3">DUCC4014</strain>
    </source>
</reference>
<feature type="transmembrane region" description="Helical" evidence="1">
    <location>
        <begin position="229"/>
        <end position="253"/>
    </location>
</feature>
<keyword evidence="4" id="KW-1185">Reference proteome</keyword>